<dbReference type="Gene3D" id="1.25.40.10">
    <property type="entry name" value="Tetratricopeptide repeat domain"/>
    <property type="match status" value="1"/>
</dbReference>
<dbReference type="SUPFAM" id="SSF82199">
    <property type="entry name" value="SET domain"/>
    <property type="match status" value="1"/>
</dbReference>
<organism evidence="2 3">
    <name type="scientific">Thyridium curvatum</name>
    <dbReference type="NCBI Taxonomy" id="1093900"/>
    <lineage>
        <taxon>Eukaryota</taxon>
        <taxon>Fungi</taxon>
        <taxon>Dikarya</taxon>
        <taxon>Ascomycota</taxon>
        <taxon>Pezizomycotina</taxon>
        <taxon>Sordariomycetes</taxon>
        <taxon>Sordariomycetidae</taxon>
        <taxon>Thyridiales</taxon>
        <taxon>Thyridiaceae</taxon>
        <taxon>Thyridium</taxon>
    </lineage>
</organism>
<evidence type="ECO:0000313" key="2">
    <source>
        <dbReference type="EMBL" id="TPX13347.1"/>
    </source>
</evidence>
<reference evidence="2 3" key="1">
    <citation type="submission" date="2019-06" db="EMBL/GenBank/DDBJ databases">
        <title>Draft genome sequence of the filamentous fungus Phialemoniopsis curvata isolated from diesel fuel.</title>
        <authorList>
            <person name="Varaljay V.A."/>
            <person name="Lyon W.J."/>
            <person name="Crouch A.L."/>
            <person name="Drake C.E."/>
            <person name="Hollomon J.M."/>
            <person name="Nadeau L.J."/>
            <person name="Nunn H.S."/>
            <person name="Stevenson B.S."/>
            <person name="Bojanowski C.L."/>
            <person name="Crookes-Goodson W.J."/>
        </authorList>
    </citation>
    <scope>NUCLEOTIDE SEQUENCE [LARGE SCALE GENOMIC DNA]</scope>
    <source>
        <strain evidence="2 3">D216</strain>
    </source>
</reference>
<evidence type="ECO:0000313" key="3">
    <source>
        <dbReference type="Proteomes" id="UP000319257"/>
    </source>
</evidence>
<dbReference type="PANTHER" id="PTHR47332">
    <property type="entry name" value="SET DOMAIN-CONTAINING PROTEIN 5"/>
    <property type="match status" value="1"/>
</dbReference>
<comment type="caution">
    <text evidence="2">The sequence shown here is derived from an EMBL/GenBank/DDBJ whole genome shotgun (WGS) entry which is preliminary data.</text>
</comment>
<proteinExistence type="predicted"/>
<gene>
    <name evidence="2" type="ORF">E0L32_006320</name>
</gene>
<keyword evidence="3" id="KW-1185">Reference proteome</keyword>
<dbReference type="InterPro" id="IPR046341">
    <property type="entry name" value="SET_dom_sf"/>
</dbReference>
<dbReference type="RefSeq" id="XP_030995058.1">
    <property type="nucleotide sequence ID" value="XM_031140940.1"/>
</dbReference>
<dbReference type="AlphaFoldDB" id="A0A507B0U2"/>
<sequence length="455" mass="51414">MGVDVGFDMVPRLSNGIVDRHNWDRFINFIKECYKDDDQVEIKPNYFLFKVGEHPMLPFEGHKFLRFSSKITWNIGSYIDRVTSIARAHFGSRVRVWDESAYQSGHYDWHEVHESLRSYEQTDEAEIHDSTDPRKELGLPLFEIKDIPGKGKGLIALSNIPQGTRILCEKPILTAGPMPPDALDRVLAGKLKALSKVEQRQFLSLHNNHPGKYPFRGIFKTNALPCGPGSSVGGVYPMSCFINHSCLPNSHNNWNAAAEHETTHAIRPIKIGEEVTISYDRGGPSTVRQDFLKKAFGFHCNCSGCTLPPSELQASDTRRLLIQDLDNSIGDLDRMATSPEKSLEDCRLLLQALKDEFNGYAGASIARFYYDAFQISIAHGDQARASVFAERAYEARVICEGEDSPSTQRAHSLALRPPDHFSFGLYSMKWKTTREDIPKALTTAQFEKWLFREQS</sequence>
<name>A0A507B0U2_9PEZI</name>
<dbReference type="InParanoid" id="A0A507B0U2"/>
<dbReference type="EMBL" id="SKBQ01000035">
    <property type="protein sequence ID" value="TPX13347.1"/>
    <property type="molecule type" value="Genomic_DNA"/>
</dbReference>
<feature type="domain" description="SET" evidence="1">
    <location>
        <begin position="140"/>
        <end position="280"/>
    </location>
</feature>
<dbReference type="InterPro" id="IPR011990">
    <property type="entry name" value="TPR-like_helical_dom_sf"/>
</dbReference>
<dbReference type="OrthoDB" id="265717at2759"/>
<dbReference type="PANTHER" id="PTHR47332:SF4">
    <property type="entry name" value="SET DOMAIN-CONTAINING PROTEIN 5"/>
    <property type="match status" value="1"/>
</dbReference>
<dbReference type="Pfam" id="PF00856">
    <property type="entry name" value="SET"/>
    <property type="match status" value="1"/>
</dbReference>
<dbReference type="PROSITE" id="PS50280">
    <property type="entry name" value="SET"/>
    <property type="match status" value="1"/>
</dbReference>
<dbReference type="GeneID" id="41973767"/>
<dbReference type="CDD" id="cd20071">
    <property type="entry name" value="SET_SMYD"/>
    <property type="match status" value="1"/>
</dbReference>
<dbReference type="InterPro" id="IPR053185">
    <property type="entry name" value="SET_domain_protein"/>
</dbReference>
<evidence type="ECO:0000259" key="1">
    <source>
        <dbReference type="PROSITE" id="PS50280"/>
    </source>
</evidence>
<dbReference type="SMART" id="SM00317">
    <property type="entry name" value="SET"/>
    <property type="match status" value="1"/>
</dbReference>
<dbReference type="Gene3D" id="2.170.270.10">
    <property type="entry name" value="SET domain"/>
    <property type="match status" value="1"/>
</dbReference>
<dbReference type="InterPro" id="IPR001214">
    <property type="entry name" value="SET_dom"/>
</dbReference>
<dbReference type="Proteomes" id="UP000319257">
    <property type="component" value="Unassembled WGS sequence"/>
</dbReference>
<protein>
    <recommendedName>
        <fullName evidence="1">SET domain-containing protein</fullName>
    </recommendedName>
</protein>
<dbReference type="STRING" id="1093900.A0A507B0U2"/>
<accession>A0A507B0U2</accession>